<protein>
    <submittedName>
        <fullName evidence="2">Uncharacterized protein</fullName>
    </submittedName>
</protein>
<organism evidence="2 3">
    <name type="scientific">Liparis tanakae</name>
    <name type="common">Tanaka's snailfish</name>
    <dbReference type="NCBI Taxonomy" id="230148"/>
    <lineage>
        <taxon>Eukaryota</taxon>
        <taxon>Metazoa</taxon>
        <taxon>Chordata</taxon>
        <taxon>Craniata</taxon>
        <taxon>Vertebrata</taxon>
        <taxon>Euteleostomi</taxon>
        <taxon>Actinopterygii</taxon>
        <taxon>Neopterygii</taxon>
        <taxon>Teleostei</taxon>
        <taxon>Neoteleostei</taxon>
        <taxon>Acanthomorphata</taxon>
        <taxon>Eupercaria</taxon>
        <taxon>Perciformes</taxon>
        <taxon>Cottioidei</taxon>
        <taxon>Cottales</taxon>
        <taxon>Liparidae</taxon>
        <taxon>Liparis</taxon>
    </lineage>
</organism>
<feature type="region of interest" description="Disordered" evidence="1">
    <location>
        <begin position="1"/>
        <end position="20"/>
    </location>
</feature>
<accession>A0A4Z2I0G3</accession>
<dbReference type="AlphaFoldDB" id="A0A4Z2I0G3"/>
<dbReference type="Proteomes" id="UP000314294">
    <property type="component" value="Unassembled WGS sequence"/>
</dbReference>
<comment type="caution">
    <text evidence="2">The sequence shown here is derived from an EMBL/GenBank/DDBJ whole genome shotgun (WGS) entry which is preliminary data.</text>
</comment>
<evidence type="ECO:0000313" key="2">
    <source>
        <dbReference type="EMBL" id="TNN70723.1"/>
    </source>
</evidence>
<keyword evidence="3" id="KW-1185">Reference proteome</keyword>
<proteinExistence type="predicted"/>
<sequence length="285" mass="31213">MRTGVAEKERDPAEDPGMRKNRASLAFSHRVLSHTMTQPNNVQILLLDAAVADPVASVPQPIWLVVDLRLRRRLEVERQLIRRGGEEGGAIGDGGRRGRRRHNVVIGVNRSLSVQLMDAALGSSVGRPVPNTTLNTHSCYSHANHPVSDSSLCRKNTEKYPRDEKTAPTTISEERCAGHTQLHPPLVWSCLASSDWFSNAARKIKHSYANIIISLSSMCVGGGDGKTEHLDIFISNNQCPPVGGGGRELREDESRACALNSEITADFRVFIFADTSVAAADRFDQ</sequence>
<dbReference type="EMBL" id="SRLO01000159">
    <property type="protein sequence ID" value="TNN70723.1"/>
    <property type="molecule type" value="Genomic_DNA"/>
</dbReference>
<reference evidence="2 3" key="1">
    <citation type="submission" date="2019-03" db="EMBL/GenBank/DDBJ databases">
        <title>First draft genome of Liparis tanakae, snailfish: a comprehensive survey of snailfish specific genes.</title>
        <authorList>
            <person name="Kim W."/>
            <person name="Song I."/>
            <person name="Jeong J.-H."/>
            <person name="Kim D."/>
            <person name="Kim S."/>
            <person name="Ryu S."/>
            <person name="Song J.Y."/>
            <person name="Lee S.K."/>
        </authorList>
    </citation>
    <scope>NUCLEOTIDE SEQUENCE [LARGE SCALE GENOMIC DNA]</scope>
    <source>
        <tissue evidence="2">Muscle</tissue>
    </source>
</reference>
<name>A0A4Z2I0G3_9TELE</name>
<evidence type="ECO:0000256" key="1">
    <source>
        <dbReference type="SAM" id="MobiDB-lite"/>
    </source>
</evidence>
<gene>
    <name evidence="2" type="ORF">EYF80_019006</name>
</gene>
<evidence type="ECO:0000313" key="3">
    <source>
        <dbReference type="Proteomes" id="UP000314294"/>
    </source>
</evidence>
<feature type="compositionally biased region" description="Basic and acidic residues" evidence="1">
    <location>
        <begin position="1"/>
        <end position="18"/>
    </location>
</feature>